<keyword evidence="2" id="KW-0479">Metal-binding</keyword>
<proteinExistence type="predicted"/>
<evidence type="ECO:0000259" key="8">
    <source>
        <dbReference type="PROSITE" id="PS50157"/>
    </source>
</evidence>
<feature type="domain" description="C2H2-type" evidence="8">
    <location>
        <begin position="62"/>
        <end position="89"/>
    </location>
</feature>
<feature type="domain" description="C2H2-type" evidence="8">
    <location>
        <begin position="89"/>
        <end position="113"/>
    </location>
</feature>
<evidence type="ECO:0000256" key="6">
    <source>
        <dbReference type="ARBA" id="ARBA00023242"/>
    </source>
</evidence>
<dbReference type="InterPro" id="IPR050888">
    <property type="entry name" value="ZnF_C2H2-type_TF"/>
</dbReference>
<evidence type="ECO:0000256" key="4">
    <source>
        <dbReference type="ARBA" id="ARBA00022771"/>
    </source>
</evidence>
<keyword evidence="10" id="KW-1185">Reference proteome</keyword>
<dbReference type="GO" id="GO:0008270">
    <property type="term" value="F:zinc ion binding"/>
    <property type="evidence" value="ECO:0007669"/>
    <property type="project" value="UniProtKB-KW"/>
</dbReference>
<dbReference type="InterPro" id="IPR036236">
    <property type="entry name" value="Znf_C2H2_sf"/>
</dbReference>
<gene>
    <name evidence="9" type="ORF">SVUK_LOCUS5182</name>
</gene>
<evidence type="ECO:0000256" key="1">
    <source>
        <dbReference type="ARBA" id="ARBA00004123"/>
    </source>
</evidence>
<dbReference type="SUPFAM" id="SSF57667">
    <property type="entry name" value="beta-beta-alpha zinc fingers"/>
    <property type="match status" value="1"/>
</dbReference>
<dbReference type="AlphaFoldDB" id="A0A3P7IX13"/>
<keyword evidence="3" id="KW-0677">Repeat</keyword>
<dbReference type="Pfam" id="PF13894">
    <property type="entry name" value="zf-C2H2_4"/>
    <property type="match status" value="1"/>
</dbReference>
<evidence type="ECO:0000313" key="9">
    <source>
        <dbReference type="EMBL" id="VDM70184.1"/>
    </source>
</evidence>
<protein>
    <recommendedName>
        <fullName evidence="8">C2H2-type domain-containing protein</fullName>
    </recommendedName>
</protein>
<dbReference type="PROSITE" id="PS50157">
    <property type="entry name" value="ZINC_FINGER_C2H2_2"/>
    <property type="match status" value="3"/>
</dbReference>
<dbReference type="Pfam" id="PF00096">
    <property type="entry name" value="zf-C2H2"/>
    <property type="match status" value="1"/>
</dbReference>
<dbReference type="GO" id="GO:0005634">
    <property type="term" value="C:nucleus"/>
    <property type="evidence" value="ECO:0007669"/>
    <property type="project" value="UniProtKB-SubCell"/>
</dbReference>
<evidence type="ECO:0000256" key="3">
    <source>
        <dbReference type="ARBA" id="ARBA00022737"/>
    </source>
</evidence>
<sequence length="253" mass="29407">MERVKQIRKELAMANRVAVFPFTSKEREFFCCFVCSRVFMNEEAMRQHVTEKHLAFKKEYKLKCPLCYRRFVKKQKLDRHLRTHEDRSFLCKICNTEFREEVSLRVHMSRVHSLSLEGAKITKEHGCNCGKKYGTVEELKRHRYYCDSRESILEKRRKARQEFDAMSMASSQGSPPQSVISSCSDSTSGISIGSASGRPIKDKSCPYCFLVCASMQSRRRHIERKHPENLGAEEVDSHNYIKVQSVCSICDLV</sequence>
<organism evidence="9 10">
    <name type="scientific">Strongylus vulgaris</name>
    <name type="common">Blood worm</name>
    <dbReference type="NCBI Taxonomy" id="40348"/>
    <lineage>
        <taxon>Eukaryota</taxon>
        <taxon>Metazoa</taxon>
        <taxon>Ecdysozoa</taxon>
        <taxon>Nematoda</taxon>
        <taxon>Chromadorea</taxon>
        <taxon>Rhabditida</taxon>
        <taxon>Rhabditina</taxon>
        <taxon>Rhabditomorpha</taxon>
        <taxon>Strongyloidea</taxon>
        <taxon>Strongylidae</taxon>
        <taxon>Strongylus</taxon>
    </lineage>
</organism>
<dbReference type="OrthoDB" id="5800876at2759"/>
<dbReference type="Gene3D" id="3.30.160.60">
    <property type="entry name" value="Classic Zinc Finger"/>
    <property type="match status" value="2"/>
</dbReference>
<dbReference type="Proteomes" id="UP000270094">
    <property type="component" value="Unassembled WGS sequence"/>
</dbReference>
<feature type="domain" description="C2H2-type" evidence="8">
    <location>
        <begin position="30"/>
        <end position="58"/>
    </location>
</feature>
<evidence type="ECO:0000256" key="5">
    <source>
        <dbReference type="ARBA" id="ARBA00022833"/>
    </source>
</evidence>
<evidence type="ECO:0000256" key="7">
    <source>
        <dbReference type="PROSITE-ProRule" id="PRU00042"/>
    </source>
</evidence>
<dbReference type="SMART" id="SM00355">
    <property type="entry name" value="ZnF_C2H2"/>
    <property type="match status" value="4"/>
</dbReference>
<dbReference type="PROSITE" id="PS00028">
    <property type="entry name" value="ZINC_FINGER_C2H2_1"/>
    <property type="match status" value="3"/>
</dbReference>
<dbReference type="InterPro" id="IPR013087">
    <property type="entry name" value="Znf_C2H2_type"/>
</dbReference>
<name>A0A3P7IX13_STRVU</name>
<keyword evidence="5" id="KW-0862">Zinc</keyword>
<keyword evidence="4 7" id="KW-0863">Zinc-finger</keyword>
<dbReference type="PANTHER" id="PTHR24406">
    <property type="entry name" value="TRANSCRIPTIONAL REPRESSOR CTCFL-RELATED"/>
    <property type="match status" value="1"/>
</dbReference>
<evidence type="ECO:0000256" key="2">
    <source>
        <dbReference type="ARBA" id="ARBA00022723"/>
    </source>
</evidence>
<evidence type="ECO:0000313" key="10">
    <source>
        <dbReference type="Proteomes" id="UP000270094"/>
    </source>
</evidence>
<keyword evidence="6" id="KW-0539">Nucleus</keyword>
<accession>A0A3P7IX13</accession>
<comment type="subcellular location">
    <subcellularLocation>
        <location evidence="1">Nucleus</location>
    </subcellularLocation>
</comment>
<reference evidence="9 10" key="1">
    <citation type="submission" date="2018-11" db="EMBL/GenBank/DDBJ databases">
        <authorList>
            <consortium name="Pathogen Informatics"/>
        </authorList>
    </citation>
    <scope>NUCLEOTIDE SEQUENCE [LARGE SCALE GENOMIC DNA]</scope>
</reference>
<dbReference type="EMBL" id="UYYB01014997">
    <property type="protein sequence ID" value="VDM70184.1"/>
    <property type="molecule type" value="Genomic_DNA"/>
</dbReference>